<protein>
    <submittedName>
        <fullName evidence="1">Uncharacterized protein</fullName>
    </submittedName>
</protein>
<name>A0A0S3T5X8_PHAAN</name>
<sequence length="78" mass="9350">MGFIGRSTTLCFHFFVTTVRYFICKPFGRIYVRSTLNLKPYVWTYGFVRSFFVIVRLYSRTFVLECSLCLVKTVLNYY</sequence>
<evidence type="ECO:0000313" key="1">
    <source>
        <dbReference type="EMBL" id="BAU00575.1"/>
    </source>
</evidence>
<proteinExistence type="predicted"/>
<dbReference type="Proteomes" id="UP000291084">
    <property type="component" value="Chromosome 10"/>
</dbReference>
<dbReference type="EMBL" id="AP015043">
    <property type="protein sequence ID" value="BAU00575.1"/>
    <property type="molecule type" value="Genomic_DNA"/>
</dbReference>
<keyword evidence="2" id="KW-1185">Reference proteome</keyword>
<organism evidence="1 2">
    <name type="scientific">Vigna angularis var. angularis</name>
    <dbReference type="NCBI Taxonomy" id="157739"/>
    <lineage>
        <taxon>Eukaryota</taxon>
        <taxon>Viridiplantae</taxon>
        <taxon>Streptophyta</taxon>
        <taxon>Embryophyta</taxon>
        <taxon>Tracheophyta</taxon>
        <taxon>Spermatophyta</taxon>
        <taxon>Magnoliopsida</taxon>
        <taxon>eudicotyledons</taxon>
        <taxon>Gunneridae</taxon>
        <taxon>Pentapetalae</taxon>
        <taxon>rosids</taxon>
        <taxon>fabids</taxon>
        <taxon>Fabales</taxon>
        <taxon>Fabaceae</taxon>
        <taxon>Papilionoideae</taxon>
        <taxon>50 kb inversion clade</taxon>
        <taxon>NPAAA clade</taxon>
        <taxon>indigoferoid/millettioid clade</taxon>
        <taxon>Phaseoleae</taxon>
        <taxon>Vigna</taxon>
    </lineage>
</organism>
<reference evidence="1 2" key="1">
    <citation type="journal article" date="2015" name="Sci. Rep.">
        <title>The power of single molecule real-time sequencing technology in the de novo assembly of a eukaryotic genome.</title>
        <authorList>
            <person name="Sakai H."/>
            <person name="Naito K."/>
            <person name="Ogiso-Tanaka E."/>
            <person name="Takahashi Y."/>
            <person name="Iseki K."/>
            <person name="Muto C."/>
            <person name="Satou K."/>
            <person name="Teruya K."/>
            <person name="Shiroma A."/>
            <person name="Shimoji M."/>
            <person name="Hirano T."/>
            <person name="Itoh T."/>
            <person name="Kaga A."/>
            <person name="Tomooka N."/>
        </authorList>
    </citation>
    <scope>NUCLEOTIDE SEQUENCE [LARGE SCALE GENOMIC DNA]</scope>
    <source>
        <strain evidence="2">cv. Shumari</strain>
    </source>
</reference>
<gene>
    <name evidence="1" type="primary">Vigan.10G218200</name>
    <name evidence="1" type="ORF">VIGAN_10218200</name>
</gene>
<accession>A0A0S3T5X8</accession>
<evidence type="ECO:0000313" key="2">
    <source>
        <dbReference type="Proteomes" id="UP000291084"/>
    </source>
</evidence>
<dbReference type="AlphaFoldDB" id="A0A0S3T5X8"/>